<dbReference type="OrthoDB" id="9809364at2"/>
<dbReference type="Pfam" id="PF00691">
    <property type="entry name" value="OmpA"/>
    <property type="match status" value="1"/>
</dbReference>
<dbReference type="InterPro" id="IPR019734">
    <property type="entry name" value="TPR_rpt"/>
</dbReference>
<dbReference type="SUPFAM" id="SSF48452">
    <property type="entry name" value="TPR-like"/>
    <property type="match status" value="1"/>
</dbReference>
<dbReference type="AlphaFoldDB" id="A0A1V9ES84"/>
<dbReference type="PROSITE" id="PS50005">
    <property type="entry name" value="TPR"/>
    <property type="match status" value="1"/>
</dbReference>
<dbReference type="RefSeq" id="WP_081170292.1">
    <property type="nucleotide sequence ID" value="NZ_LWBP01000232.1"/>
</dbReference>
<evidence type="ECO:0000256" key="3">
    <source>
        <dbReference type="ARBA" id="ARBA00023237"/>
    </source>
</evidence>
<dbReference type="SUPFAM" id="SSF103088">
    <property type="entry name" value="OmpA-like"/>
    <property type="match status" value="1"/>
</dbReference>
<dbReference type="InterPro" id="IPR006664">
    <property type="entry name" value="OMP_bac"/>
</dbReference>
<dbReference type="InterPro" id="IPR006665">
    <property type="entry name" value="OmpA-like"/>
</dbReference>
<keyword evidence="2 5" id="KW-0472">Membrane</keyword>
<reference evidence="8" key="1">
    <citation type="submission" date="2016-04" db="EMBL/GenBank/DDBJ databases">
        <authorList>
            <person name="Chen L."/>
            <person name="Zhuang W."/>
            <person name="Wang G."/>
        </authorList>
    </citation>
    <scope>NUCLEOTIDE SEQUENCE [LARGE SCALE GENOMIC DNA]</scope>
    <source>
        <strain evidence="8">208</strain>
    </source>
</reference>
<dbReference type="EMBL" id="LWBP01000232">
    <property type="protein sequence ID" value="OQP48902.1"/>
    <property type="molecule type" value="Genomic_DNA"/>
</dbReference>
<dbReference type="InterPro" id="IPR036737">
    <property type="entry name" value="OmpA-like_sf"/>
</dbReference>
<gene>
    <name evidence="7" type="ORF">A4R26_07295</name>
</gene>
<keyword evidence="3" id="KW-0998">Cell outer membrane</keyword>
<dbReference type="PRINTS" id="PR01021">
    <property type="entry name" value="OMPADOMAIN"/>
</dbReference>
<dbReference type="InterPro" id="IPR008969">
    <property type="entry name" value="CarboxyPept-like_regulatory"/>
</dbReference>
<name>A0A1V9ES84_9BACT</name>
<feature type="repeat" description="TPR" evidence="4">
    <location>
        <begin position="78"/>
        <end position="111"/>
    </location>
</feature>
<dbReference type="Gene3D" id="3.30.1330.60">
    <property type="entry name" value="OmpA-like domain"/>
    <property type="match status" value="1"/>
</dbReference>
<dbReference type="Proteomes" id="UP000192276">
    <property type="component" value="Unassembled WGS sequence"/>
</dbReference>
<evidence type="ECO:0000256" key="4">
    <source>
        <dbReference type="PROSITE-ProRule" id="PRU00339"/>
    </source>
</evidence>
<dbReference type="InterPro" id="IPR011042">
    <property type="entry name" value="6-blade_b-propeller_TolB-like"/>
</dbReference>
<dbReference type="GO" id="GO:0009279">
    <property type="term" value="C:cell outer membrane"/>
    <property type="evidence" value="ECO:0007669"/>
    <property type="project" value="UniProtKB-SubCell"/>
</dbReference>
<dbReference type="CDD" id="cd07185">
    <property type="entry name" value="OmpA_C-like"/>
    <property type="match status" value="1"/>
</dbReference>
<evidence type="ECO:0000313" key="8">
    <source>
        <dbReference type="Proteomes" id="UP000192276"/>
    </source>
</evidence>
<dbReference type="PANTHER" id="PTHR30329:SF21">
    <property type="entry name" value="LIPOPROTEIN YIAD-RELATED"/>
    <property type="match status" value="1"/>
</dbReference>
<evidence type="ECO:0000256" key="1">
    <source>
        <dbReference type="ARBA" id="ARBA00004442"/>
    </source>
</evidence>
<evidence type="ECO:0000256" key="2">
    <source>
        <dbReference type="ARBA" id="ARBA00023136"/>
    </source>
</evidence>
<dbReference type="InterPro" id="IPR050330">
    <property type="entry name" value="Bact_OuterMem_StrucFunc"/>
</dbReference>
<dbReference type="InterPro" id="IPR011990">
    <property type="entry name" value="TPR-like_helical_dom_sf"/>
</dbReference>
<dbReference type="Gene3D" id="2.120.10.30">
    <property type="entry name" value="TolB, C-terminal domain"/>
    <property type="match status" value="1"/>
</dbReference>
<organism evidence="7 8">
    <name type="scientific">Niastella populi</name>
    <dbReference type="NCBI Taxonomy" id="550983"/>
    <lineage>
        <taxon>Bacteria</taxon>
        <taxon>Pseudomonadati</taxon>
        <taxon>Bacteroidota</taxon>
        <taxon>Chitinophagia</taxon>
        <taxon>Chitinophagales</taxon>
        <taxon>Chitinophagaceae</taxon>
        <taxon>Niastella</taxon>
    </lineage>
</organism>
<dbReference type="STRING" id="550983.A4R26_07295"/>
<dbReference type="Gene3D" id="1.25.40.10">
    <property type="entry name" value="Tetratricopeptide repeat domain"/>
    <property type="match status" value="1"/>
</dbReference>
<dbReference type="InterPro" id="IPR011659">
    <property type="entry name" value="WD40"/>
</dbReference>
<keyword evidence="8" id="KW-1185">Reference proteome</keyword>
<dbReference type="PROSITE" id="PS51123">
    <property type="entry name" value="OMPA_2"/>
    <property type="match status" value="1"/>
</dbReference>
<sequence length="658" mass="72330">MRKIFLPAILLTVAVQVKAQFGDDYLKAADKYYKTADYASAVVYYEKYLQAGTKSNANEYEPYEITISKKMAQHSNSHQAVYHLAESYRLLTNFEKAQPVYKQLLQAAPDITPLAYFHYAGVLRAQAMYAEAEQTFNIFLDKSKTGDAYTSAARRELQNLRFIQEQLASKDVKKYTVQKITGGREGASYAPAFTPENNLLFTATWADSTVAAKPRNRNHLFQGSYTGGAVDNITAVGWPASSWHEGTPAISNDGNTLYFTRWKMTGGKKAASIYKSTRAGGVWSEPVALNAIVNEAGCNAQQPVILGNGKYLLYASDRTGGFGGYDLWCAELNGNGEPVAATNLGDVINTPFNEEAPFYHTGSGSLVFTTNGRVGMGGYDLFYSAGEPGKWQQPTNFGYPVNSVKDDIYFTASNASKKLLENVFISSDRTAACCLELFHLSRSYTRYYTGQVVDCATRQPLTEATVTVTGTDGKAVTEIRSNEEGQYVIAAEEGMALNIKGSKAQYQPAQLTTSVNSSSDTIKNELLCLTAIPKQKQLFTESKLEVRNILFAFNDTAVAASDYEFLDQVAAYLKANPQAKIEIGAHTDGKGSVAYNLKLSANRAKACFKYLVTAGIGRERMIAKGYGECCPLEKEFTADKKDNPAAREKNRRIEIKLL</sequence>
<dbReference type="SUPFAM" id="SSF82171">
    <property type="entry name" value="DPP6 N-terminal domain-like"/>
    <property type="match status" value="1"/>
</dbReference>
<proteinExistence type="predicted"/>
<dbReference type="SUPFAM" id="SSF49464">
    <property type="entry name" value="Carboxypeptidase regulatory domain-like"/>
    <property type="match status" value="1"/>
</dbReference>
<dbReference type="Pfam" id="PF07676">
    <property type="entry name" value="PD40"/>
    <property type="match status" value="2"/>
</dbReference>
<feature type="domain" description="OmpA-like" evidence="6">
    <location>
        <begin position="538"/>
        <end position="658"/>
    </location>
</feature>
<dbReference type="PANTHER" id="PTHR30329">
    <property type="entry name" value="STATOR ELEMENT OF FLAGELLAR MOTOR COMPLEX"/>
    <property type="match status" value="1"/>
</dbReference>
<accession>A0A1V9ES84</accession>
<evidence type="ECO:0000313" key="7">
    <source>
        <dbReference type="EMBL" id="OQP48902.1"/>
    </source>
</evidence>
<keyword evidence="4" id="KW-0802">TPR repeat</keyword>
<protein>
    <recommendedName>
        <fullName evidence="6">OmpA-like domain-containing protein</fullName>
    </recommendedName>
</protein>
<dbReference type="Gene3D" id="2.60.40.1120">
    <property type="entry name" value="Carboxypeptidase-like, regulatory domain"/>
    <property type="match status" value="1"/>
</dbReference>
<evidence type="ECO:0000256" key="5">
    <source>
        <dbReference type="PROSITE-ProRule" id="PRU00473"/>
    </source>
</evidence>
<comment type="subcellular location">
    <subcellularLocation>
        <location evidence="1">Cell outer membrane</location>
    </subcellularLocation>
</comment>
<comment type="caution">
    <text evidence="7">The sequence shown here is derived from an EMBL/GenBank/DDBJ whole genome shotgun (WGS) entry which is preliminary data.</text>
</comment>
<evidence type="ECO:0000259" key="6">
    <source>
        <dbReference type="PROSITE" id="PS51123"/>
    </source>
</evidence>